<protein>
    <recommendedName>
        <fullName evidence="1">TreTu toxin C-terminal domain-containing protein</fullName>
    </recommendedName>
</protein>
<accession>A0ABV2FL36</accession>
<sequence>MTAVGKVGSIGRTVNAVENTVETTRVGRWMSLEEYKKMVETGKVQMSDQFKTHVSNPADINSFKAAPSGSVYVEFDVPSHSLSQGGRNS</sequence>
<dbReference type="EMBL" id="JBEPLO010000045">
    <property type="protein sequence ID" value="MET3559279.1"/>
    <property type="molecule type" value="Genomic_DNA"/>
</dbReference>
<evidence type="ECO:0000313" key="2">
    <source>
        <dbReference type="EMBL" id="MET3559279.1"/>
    </source>
</evidence>
<evidence type="ECO:0000313" key="3">
    <source>
        <dbReference type="Proteomes" id="UP001549122"/>
    </source>
</evidence>
<organism evidence="2 3">
    <name type="scientific">Streptococcus rupicaprae</name>
    <dbReference type="NCBI Taxonomy" id="759619"/>
    <lineage>
        <taxon>Bacteria</taxon>
        <taxon>Bacillati</taxon>
        <taxon>Bacillota</taxon>
        <taxon>Bacilli</taxon>
        <taxon>Lactobacillales</taxon>
        <taxon>Streptococcaceae</taxon>
        <taxon>Streptococcus</taxon>
    </lineage>
</organism>
<dbReference type="Proteomes" id="UP001549122">
    <property type="component" value="Unassembled WGS sequence"/>
</dbReference>
<gene>
    <name evidence="2" type="ORF">ABID29_002429</name>
</gene>
<reference evidence="2 3" key="1">
    <citation type="submission" date="2024-06" db="EMBL/GenBank/DDBJ databases">
        <title>Genomic Encyclopedia of Type Strains, Phase IV (KMG-IV): sequencing the most valuable type-strain genomes for metagenomic binning, comparative biology and taxonomic classification.</title>
        <authorList>
            <person name="Goeker M."/>
        </authorList>
    </citation>
    <scope>NUCLEOTIDE SEQUENCE [LARGE SCALE GENOMIC DNA]</scope>
    <source>
        <strain evidence="2 3">DSM 28303</strain>
    </source>
</reference>
<feature type="domain" description="TreTu toxin C-terminal" evidence="1">
    <location>
        <begin position="23"/>
        <end position="87"/>
    </location>
</feature>
<keyword evidence="3" id="KW-1185">Reference proteome</keyword>
<name>A0ABV2FL36_9STRE</name>
<dbReference type="InterPro" id="IPR057938">
    <property type="entry name" value="TreTu_C"/>
</dbReference>
<evidence type="ECO:0000259" key="1">
    <source>
        <dbReference type="Pfam" id="PF24691"/>
    </source>
</evidence>
<dbReference type="Pfam" id="PF24691">
    <property type="entry name" value="TreTu_C"/>
    <property type="match status" value="1"/>
</dbReference>
<proteinExistence type="predicted"/>
<comment type="caution">
    <text evidence="2">The sequence shown here is derived from an EMBL/GenBank/DDBJ whole genome shotgun (WGS) entry which is preliminary data.</text>
</comment>